<dbReference type="EMBL" id="QSHM01000018">
    <property type="protein sequence ID" value="RHC11690.1"/>
    <property type="molecule type" value="Genomic_DNA"/>
</dbReference>
<dbReference type="GO" id="GO:0004560">
    <property type="term" value="F:alpha-L-fucosidase activity"/>
    <property type="evidence" value="ECO:0007669"/>
    <property type="project" value="TreeGrafter"/>
</dbReference>
<dbReference type="InterPro" id="IPR054363">
    <property type="entry name" value="GH95_cat"/>
</dbReference>
<accession>A0A413YRL6</accession>
<dbReference type="Pfam" id="PF22124">
    <property type="entry name" value="Glyco_hydro_95_cat"/>
    <property type="match status" value="2"/>
</dbReference>
<comment type="caution">
    <text evidence="3">The sequence shown here is derived from an EMBL/GenBank/DDBJ whole genome shotgun (WGS) entry which is preliminary data.</text>
</comment>
<proteinExistence type="predicted"/>
<evidence type="ECO:0000259" key="1">
    <source>
        <dbReference type="Pfam" id="PF14498"/>
    </source>
</evidence>
<feature type="domain" description="Glycosyl hydrolase family 95 N-terminal" evidence="1">
    <location>
        <begin position="24"/>
        <end position="185"/>
    </location>
</feature>
<gene>
    <name evidence="3" type="ORF">DW858_12265</name>
</gene>
<dbReference type="PANTHER" id="PTHR31084:SF0">
    <property type="entry name" value="ALPHA-L-FUCOSIDASE 2"/>
    <property type="match status" value="1"/>
</dbReference>
<dbReference type="RefSeq" id="WP_118362964.1">
    <property type="nucleotide sequence ID" value="NZ_DAWEPM010000055.1"/>
</dbReference>
<protein>
    <submittedName>
        <fullName evidence="3">Glycoside hydrolase family 95 protein</fullName>
    </submittedName>
</protein>
<dbReference type="AlphaFoldDB" id="A0A413YRL6"/>
<feature type="domain" description="Glycosyl hydrolase family 95 catalytic" evidence="2">
    <location>
        <begin position="333"/>
        <end position="496"/>
    </location>
</feature>
<evidence type="ECO:0000313" key="4">
    <source>
        <dbReference type="Proteomes" id="UP000285844"/>
    </source>
</evidence>
<keyword evidence="3" id="KW-0378">Hydrolase</keyword>
<name>A0A413YRL6_9FIRM</name>
<dbReference type="Pfam" id="PF14498">
    <property type="entry name" value="Glyco_hyd_65N_2"/>
    <property type="match status" value="1"/>
</dbReference>
<organism evidence="3 4">
    <name type="scientific">Lachnospira eligens</name>
    <dbReference type="NCBI Taxonomy" id="39485"/>
    <lineage>
        <taxon>Bacteria</taxon>
        <taxon>Bacillati</taxon>
        <taxon>Bacillota</taxon>
        <taxon>Clostridia</taxon>
        <taxon>Lachnospirales</taxon>
        <taxon>Lachnospiraceae</taxon>
        <taxon>Lachnospira</taxon>
    </lineage>
</organism>
<dbReference type="Proteomes" id="UP000285844">
    <property type="component" value="Unassembled WGS sequence"/>
</dbReference>
<dbReference type="InterPro" id="IPR012341">
    <property type="entry name" value="6hp_glycosidase-like_sf"/>
</dbReference>
<dbReference type="GO" id="GO:0005975">
    <property type="term" value="P:carbohydrate metabolic process"/>
    <property type="evidence" value="ECO:0007669"/>
    <property type="project" value="InterPro"/>
</dbReference>
<feature type="domain" description="Glycosyl hydrolase family 95 catalytic" evidence="2">
    <location>
        <begin position="561"/>
        <end position="762"/>
    </location>
</feature>
<sequence>MISFSKHFRQIKPYDDYNVTDVPWHEAMAAGNGRLGGLESCAPVEDSIIYQNVEFVMPSEEPRHVPYEVTSQLEEARQSVINFDDTWNIHDRKRTNMYCYHPGHMVRIVLDGQLDIEKQPDIKGQPDISDYRRWTDYKTGTINTTFKADKTSVSRSTFVSRKQNVIITKIISDKAIDMSVSIDDFESMPKFGVQKNNVPAPERNMLYSRFVSGDIIGTVVHYPEYEGSELAKGGFAGVTRILTDGDMSVSSKPKDSRAYTCIDETAPVINILHAQSITLVTYIDWTDDMGEYCEFRDRVKNKDTFALLDKCINRVKCADITEEPVSLGHDNIELKLGGGYSGEFANEELLDLQKNEHDIIPQLLERLYYNGLYGMQACAGTTAPRLSGLWVGEWNLLWRSAYTMDANVNIQVSGINSSGLYEAGAGYMWFILRQIPDWVNNAAMVYGMKDAVLIPVNTDGHRAMMVEYDINYPFQYWNAGAGWMLIPIYEFLQTYGDAVITTDDVALIKMYGKDTFDVRKDVYEPLLKKTYNFWKQIGNPEYYTDTDGNARYEKGKCSLNESEHYLIIPSFSPENKPFGYHSAITANAAMDISAAKDVINMYTEMLNYTKVDGYEQAVSEAEALLRMLPDFMYDESGAVKEWSMKEYGENNAHRHISHLYPAWPALQTQHDSKLASACRQAIINRNHENKGKDDTASHGWIHKALVEARLKNADAVYDTLNLLVHSDIFYTTLFTDHNTDRSKGVYCTDTAFGLVGIINEMLVYSDEHTIELLPAWSDKLGSGMVKGLRTRCGITIDELKWDVDKKKVYVSLDWDKTEGINVVCRNYEIEKIGHGR</sequence>
<dbReference type="InterPro" id="IPR027414">
    <property type="entry name" value="GH95_N_dom"/>
</dbReference>
<reference evidence="3 4" key="1">
    <citation type="submission" date="2018-08" db="EMBL/GenBank/DDBJ databases">
        <title>A genome reference for cultivated species of the human gut microbiota.</title>
        <authorList>
            <person name="Zou Y."/>
            <person name="Xue W."/>
            <person name="Luo G."/>
        </authorList>
    </citation>
    <scope>NUCLEOTIDE SEQUENCE [LARGE SCALE GENOMIC DNA]</scope>
    <source>
        <strain evidence="3 4">AM37-3BH</strain>
    </source>
</reference>
<evidence type="ECO:0000313" key="3">
    <source>
        <dbReference type="EMBL" id="RHC11690.1"/>
    </source>
</evidence>
<dbReference type="Gene3D" id="1.50.10.10">
    <property type="match status" value="1"/>
</dbReference>
<dbReference type="PANTHER" id="PTHR31084">
    <property type="entry name" value="ALPHA-L-FUCOSIDASE 2"/>
    <property type="match status" value="1"/>
</dbReference>
<dbReference type="InterPro" id="IPR008928">
    <property type="entry name" value="6-hairpin_glycosidase_sf"/>
</dbReference>
<evidence type="ECO:0000259" key="2">
    <source>
        <dbReference type="Pfam" id="PF22124"/>
    </source>
</evidence>
<dbReference type="SUPFAM" id="SSF48208">
    <property type="entry name" value="Six-hairpin glycosidases"/>
    <property type="match status" value="1"/>
</dbReference>